<name>A0A6A5TBG3_9PLEO</name>
<protein>
    <submittedName>
        <fullName evidence="2">Uncharacterized protein</fullName>
    </submittedName>
</protein>
<feature type="transmembrane region" description="Helical" evidence="1">
    <location>
        <begin position="12"/>
        <end position="33"/>
    </location>
</feature>
<dbReference type="OrthoDB" id="3745702at2759"/>
<dbReference type="AlphaFoldDB" id="A0A6A5TBG3"/>
<dbReference type="EMBL" id="ML977090">
    <property type="protein sequence ID" value="KAF1948106.1"/>
    <property type="molecule type" value="Genomic_DNA"/>
</dbReference>
<keyword evidence="1" id="KW-0812">Transmembrane</keyword>
<keyword evidence="3" id="KW-1185">Reference proteome</keyword>
<evidence type="ECO:0000313" key="3">
    <source>
        <dbReference type="Proteomes" id="UP000800035"/>
    </source>
</evidence>
<accession>A0A6A5TBG3</accession>
<keyword evidence="1" id="KW-1133">Transmembrane helix</keyword>
<feature type="non-terminal residue" evidence="2">
    <location>
        <position position="1"/>
    </location>
</feature>
<reference evidence="2" key="1">
    <citation type="journal article" date="2020" name="Stud. Mycol.">
        <title>101 Dothideomycetes genomes: a test case for predicting lifestyles and emergence of pathogens.</title>
        <authorList>
            <person name="Haridas S."/>
            <person name="Albert R."/>
            <person name="Binder M."/>
            <person name="Bloem J."/>
            <person name="Labutti K."/>
            <person name="Salamov A."/>
            <person name="Andreopoulos B."/>
            <person name="Baker S."/>
            <person name="Barry K."/>
            <person name="Bills G."/>
            <person name="Bluhm B."/>
            <person name="Cannon C."/>
            <person name="Castanera R."/>
            <person name="Culley D."/>
            <person name="Daum C."/>
            <person name="Ezra D."/>
            <person name="Gonzalez J."/>
            <person name="Henrissat B."/>
            <person name="Kuo A."/>
            <person name="Liang C."/>
            <person name="Lipzen A."/>
            <person name="Lutzoni F."/>
            <person name="Magnuson J."/>
            <person name="Mondo S."/>
            <person name="Nolan M."/>
            <person name="Ohm R."/>
            <person name="Pangilinan J."/>
            <person name="Park H.-J."/>
            <person name="Ramirez L."/>
            <person name="Alfaro M."/>
            <person name="Sun H."/>
            <person name="Tritt A."/>
            <person name="Yoshinaga Y."/>
            <person name="Zwiers L.-H."/>
            <person name="Turgeon B."/>
            <person name="Goodwin S."/>
            <person name="Spatafora J."/>
            <person name="Crous P."/>
            <person name="Grigoriev I."/>
        </authorList>
    </citation>
    <scope>NUCLEOTIDE SEQUENCE</scope>
    <source>
        <strain evidence="2">CBS 675.92</strain>
    </source>
</reference>
<proteinExistence type="predicted"/>
<gene>
    <name evidence="2" type="ORF">CC80DRAFT_432425</name>
</gene>
<evidence type="ECO:0000313" key="2">
    <source>
        <dbReference type="EMBL" id="KAF1948106.1"/>
    </source>
</evidence>
<sequence length="51" mass="6012">RLEHALYKGIKTCLLFYNLMLVIVAIYIARNIFKDYKLVDKVLALEPLEDK</sequence>
<keyword evidence="1" id="KW-0472">Membrane</keyword>
<dbReference type="Proteomes" id="UP000800035">
    <property type="component" value="Unassembled WGS sequence"/>
</dbReference>
<evidence type="ECO:0000256" key="1">
    <source>
        <dbReference type="SAM" id="Phobius"/>
    </source>
</evidence>
<organism evidence="2 3">
    <name type="scientific">Byssothecium circinans</name>
    <dbReference type="NCBI Taxonomy" id="147558"/>
    <lineage>
        <taxon>Eukaryota</taxon>
        <taxon>Fungi</taxon>
        <taxon>Dikarya</taxon>
        <taxon>Ascomycota</taxon>
        <taxon>Pezizomycotina</taxon>
        <taxon>Dothideomycetes</taxon>
        <taxon>Pleosporomycetidae</taxon>
        <taxon>Pleosporales</taxon>
        <taxon>Massarineae</taxon>
        <taxon>Massarinaceae</taxon>
        <taxon>Byssothecium</taxon>
    </lineage>
</organism>